<evidence type="ECO:0000256" key="2">
    <source>
        <dbReference type="ARBA" id="ARBA00007362"/>
    </source>
</evidence>
<gene>
    <name evidence="8" type="ORF">HMPREF3233_01707</name>
</gene>
<evidence type="ECO:0000256" key="6">
    <source>
        <dbReference type="SAM" id="Phobius"/>
    </source>
</evidence>
<evidence type="ECO:0000256" key="5">
    <source>
        <dbReference type="ARBA" id="ARBA00023136"/>
    </source>
</evidence>
<dbReference type="RefSeq" id="WP_016475832.1">
    <property type="nucleotide sequence ID" value="NZ_CABKSO010000001.1"/>
</dbReference>
<evidence type="ECO:0000313" key="8">
    <source>
        <dbReference type="EMBL" id="KXA62233.1"/>
    </source>
</evidence>
<evidence type="ECO:0000256" key="4">
    <source>
        <dbReference type="ARBA" id="ARBA00022989"/>
    </source>
</evidence>
<keyword evidence="3 6" id="KW-0812">Transmembrane</keyword>
<feature type="domain" description="EamA" evidence="7">
    <location>
        <begin position="4"/>
        <end position="134"/>
    </location>
</feature>
<dbReference type="GO" id="GO:0016020">
    <property type="term" value="C:membrane"/>
    <property type="evidence" value="ECO:0007669"/>
    <property type="project" value="UniProtKB-SubCell"/>
</dbReference>
<evidence type="ECO:0000256" key="1">
    <source>
        <dbReference type="ARBA" id="ARBA00004141"/>
    </source>
</evidence>
<dbReference type="GeneID" id="57774002"/>
<evidence type="ECO:0000256" key="3">
    <source>
        <dbReference type="ARBA" id="ARBA00022692"/>
    </source>
</evidence>
<feature type="transmembrane region" description="Helical" evidence="6">
    <location>
        <begin position="92"/>
        <end position="110"/>
    </location>
</feature>
<dbReference type="PANTHER" id="PTHR22911">
    <property type="entry name" value="ACYL-MALONYL CONDENSING ENZYME-RELATED"/>
    <property type="match status" value="1"/>
</dbReference>
<comment type="similarity">
    <text evidence="2">Belongs to the EamA transporter family.</text>
</comment>
<dbReference type="SUPFAM" id="SSF103481">
    <property type="entry name" value="Multidrug resistance efflux transporter EmrE"/>
    <property type="match status" value="2"/>
</dbReference>
<comment type="caution">
    <text evidence="8">The sequence shown here is derived from an EMBL/GenBank/DDBJ whole genome shotgun (WGS) entry which is preliminary data.</text>
</comment>
<dbReference type="AlphaFoldDB" id="A0A133S1K2"/>
<dbReference type="InterPro" id="IPR037185">
    <property type="entry name" value="EmrE-like"/>
</dbReference>
<reference evidence="8 9" key="1">
    <citation type="submission" date="2016-01" db="EMBL/GenBank/DDBJ databases">
        <authorList>
            <person name="Oliw E.H."/>
        </authorList>
    </citation>
    <scope>NUCLEOTIDE SEQUENCE [LARGE SCALE GENOMIC DNA]</scope>
    <source>
        <strain evidence="8 9">CMW7756B</strain>
    </source>
</reference>
<feature type="transmembrane region" description="Helical" evidence="6">
    <location>
        <begin position="204"/>
        <end position="228"/>
    </location>
</feature>
<proteinExistence type="inferred from homology"/>
<dbReference type="Proteomes" id="UP000070226">
    <property type="component" value="Unassembled WGS sequence"/>
</dbReference>
<protein>
    <submittedName>
        <fullName evidence="8">Putative membrane protein</fullName>
    </submittedName>
</protein>
<feature type="transmembrane region" description="Helical" evidence="6">
    <location>
        <begin position="65"/>
        <end position="86"/>
    </location>
</feature>
<feature type="transmembrane region" description="Helical" evidence="6">
    <location>
        <begin position="36"/>
        <end position="53"/>
    </location>
</feature>
<feature type="transmembrane region" description="Helical" evidence="6">
    <location>
        <begin position="122"/>
        <end position="138"/>
    </location>
</feature>
<dbReference type="PATRIC" id="fig|39777.7.peg.1671"/>
<organism evidence="8">
    <name type="scientific">Veillonella atypica</name>
    <dbReference type="NCBI Taxonomy" id="39777"/>
    <lineage>
        <taxon>Bacteria</taxon>
        <taxon>Bacillati</taxon>
        <taxon>Bacillota</taxon>
        <taxon>Negativicutes</taxon>
        <taxon>Veillonellales</taxon>
        <taxon>Veillonellaceae</taxon>
        <taxon>Veillonella</taxon>
    </lineage>
</organism>
<name>A0A133S1K2_9FIRM</name>
<accession>A0A133S1K2</accession>
<sequence length="295" mass="32148">MAKKGLIYALLSALLLSTMNLFVKMLGSNIPSGEIAFFRGLFGTVAVLVVMYMKGIRFSTEDRGLLIMRGLYGGFGMVCNFIALVHMKMSDATILFQTSGIFVFIFSAFFLKERVPKGAGKWLILIFIAVMVMVNPFSYGGFTWYALVAILGAALSAAAYTTIRSISKHGQHSNFEIMAYFLITGMIAGLVTTDGFVMPQGQEWLIITAIGGITVVAQFFLTGAFVTTNAVVAQFLQYVGVFISSFYGFLFFGESLSIETVGAGIAMFVASVMLARLKEQNGPIREGKVIEEKTK</sequence>
<dbReference type="STRING" id="39777.B7L28_06400"/>
<feature type="transmembrane region" description="Helical" evidence="6">
    <location>
        <begin position="175"/>
        <end position="198"/>
    </location>
</feature>
<dbReference type="PANTHER" id="PTHR22911:SF6">
    <property type="entry name" value="SOLUTE CARRIER FAMILY 35 MEMBER G1"/>
    <property type="match status" value="1"/>
</dbReference>
<keyword evidence="5 6" id="KW-0472">Membrane</keyword>
<keyword evidence="4 6" id="KW-1133">Transmembrane helix</keyword>
<evidence type="ECO:0000313" key="9">
    <source>
        <dbReference type="Proteomes" id="UP000070226"/>
    </source>
</evidence>
<feature type="domain" description="EamA" evidence="7">
    <location>
        <begin position="146"/>
        <end position="274"/>
    </location>
</feature>
<feature type="transmembrane region" description="Helical" evidence="6">
    <location>
        <begin position="258"/>
        <end position="277"/>
    </location>
</feature>
<dbReference type="EMBL" id="LRQT01000096">
    <property type="protein sequence ID" value="KXA62233.1"/>
    <property type="molecule type" value="Genomic_DNA"/>
</dbReference>
<feature type="transmembrane region" description="Helical" evidence="6">
    <location>
        <begin position="235"/>
        <end position="252"/>
    </location>
</feature>
<dbReference type="InterPro" id="IPR000620">
    <property type="entry name" value="EamA_dom"/>
</dbReference>
<feature type="transmembrane region" description="Helical" evidence="6">
    <location>
        <begin position="144"/>
        <end position="163"/>
    </location>
</feature>
<dbReference type="Pfam" id="PF00892">
    <property type="entry name" value="EamA"/>
    <property type="match status" value="2"/>
</dbReference>
<comment type="subcellular location">
    <subcellularLocation>
        <location evidence="1">Membrane</location>
        <topology evidence="1">Multi-pass membrane protein</topology>
    </subcellularLocation>
</comment>
<evidence type="ECO:0000259" key="7">
    <source>
        <dbReference type="Pfam" id="PF00892"/>
    </source>
</evidence>